<dbReference type="Proteomes" id="UP000196531">
    <property type="component" value="Unassembled WGS sequence"/>
</dbReference>
<dbReference type="PANTHER" id="PTHR44196:SF1">
    <property type="entry name" value="DEHYDROGENASE_REDUCTASE SDR FAMILY MEMBER 7B"/>
    <property type="match status" value="1"/>
</dbReference>
<dbReference type="EMBL" id="MAAO01000006">
    <property type="protein sequence ID" value="OUR96296.1"/>
    <property type="molecule type" value="Genomic_DNA"/>
</dbReference>
<evidence type="ECO:0000256" key="2">
    <source>
        <dbReference type="ARBA" id="ARBA00023002"/>
    </source>
</evidence>
<dbReference type="Pfam" id="PF00106">
    <property type="entry name" value="adh_short"/>
    <property type="match status" value="1"/>
</dbReference>
<dbReference type="GO" id="GO:0016020">
    <property type="term" value="C:membrane"/>
    <property type="evidence" value="ECO:0007669"/>
    <property type="project" value="TreeGrafter"/>
</dbReference>
<evidence type="ECO:0000313" key="4">
    <source>
        <dbReference type="Proteomes" id="UP000196531"/>
    </source>
</evidence>
<accession>A0A1Y5F5Y0</accession>
<dbReference type="SUPFAM" id="SSF51735">
    <property type="entry name" value="NAD(P)-binding Rossmann-fold domains"/>
    <property type="match status" value="1"/>
</dbReference>
<organism evidence="3 4">
    <name type="scientific">Halobacteriovorax marinus</name>
    <dbReference type="NCBI Taxonomy" id="97084"/>
    <lineage>
        <taxon>Bacteria</taxon>
        <taxon>Pseudomonadati</taxon>
        <taxon>Bdellovibrionota</taxon>
        <taxon>Bacteriovoracia</taxon>
        <taxon>Bacteriovoracales</taxon>
        <taxon>Halobacteriovoraceae</taxon>
        <taxon>Halobacteriovorax</taxon>
    </lineage>
</organism>
<evidence type="ECO:0008006" key="5">
    <source>
        <dbReference type="Google" id="ProtNLM"/>
    </source>
</evidence>
<dbReference type="InterPro" id="IPR036291">
    <property type="entry name" value="NAD(P)-bd_dom_sf"/>
</dbReference>
<comment type="similarity">
    <text evidence="1">Belongs to the short-chain dehydrogenases/reductases (SDR) family.</text>
</comment>
<comment type="caution">
    <text evidence="3">The sequence shown here is derived from an EMBL/GenBank/DDBJ whole genome shotgun (WGS) entry which is preliminary data.</text>
</comment>
<evidence type="ECO:0000313" key="3">
    <source>
        <dbReference type="EMBL" id="OUR96296.1"/>
    </source>
</evidence>
<dbReference type="InterPro" id="IPR002347">
    <property type="entry name" value="SDR_fam"/>
</dbReference>
<protein>
    <recommendedName>
        <fullName evidence="5">Short-chain dehydrogenase</fullName>
    </recommendedName>
</protein>
<proteinExistence type="inferred from homology"/>
<dbReference type="PRINTS" id="PR00081">
    <property type="entry name" value="GDHRDH"/>
</dbReference>
<dbReference type="PANTHER" id="PTHR44196">
    <property type="entry name" value="DEHYDROGENASE/REDUCTASE SDR FAMILY MEMBER 7B"/>
    <property type="match status" value="1"/>
</dbReference>
<dbReference type="GO" id="GO:0016491">
    <property type="term" value="F:oxidoreductase activity"/>
    <property type="evidence" value="ECO:0007669"/>
    <property type="project" value="UniProtKB-KW"/>
</dbReference>
<keyword evidence="2" id="KW-0560">Oxidoreductase</keyword>
<dbReference type="AlphaFoldDB" id="A0A1Y5F5Y0"/>
<sequence>MKVFITGGTTGLGWSVAKEYLNEGHDVAICGRDLGKIEDNALTKYEKLKAYKVDVTNREQIISAVNEFSNGKLDLMLACAGRSVGSKTKTPNFEASRDVININVIGVLNTFEAALGNMIQNKSGHLAAIASVAGLVGLPGASSYSASKAAVLKLCESYTLDLKHVNIDVTCIAPGFVDTPLTRKNDHGMPWLMEADVAAKKIKNALDKKKVLFIFPWQMKTLMYFLDRMPRWMYRMFMQMPFANYSK</sequence>
<reference evidence="4" key="1">
    <citation type="journal article" date="2017" name="Proc. Natl. Acad. Sci. U.S.A.">
        <title>Simulation of Deepwater Horizon oil plume reveals substrate specialization within a complex community of hydrocarbon-degraders.</title>
        <authorList>
            <person name="Hu P."/>
            <person name="Dubinsky E.A."/>
            <person name="Probst A.J."/>
            <person name="Wang J."/>
            <person name="Sieber C.M.K."/>
            <person name="Tom L.M."/>
            <person name="Gardinali P."/>
            <person name="Banfield J.F."/>
            <person name="Atlas R.M."/>
            <person name="Andersen G.L."/>
        </authorList>
    </citation>
    <scope>NUCLEOTIDE SEQUENCE [LARGE SCALE GENOMIC DNA]</scope>
</reference>
<evidence type="ECO:0000256" key="1">
    <source>
        <dbReference type="ARBA" id="ARBA00006484"/>
    </source>
</evidence>
<name>A0A1Y5F5Y0_9BACT</name>
<dbReference type="Gene3D" id="3.40.50.720">
    <property type="entry name" value="NAD(P)-binding Rossmann-like Domain"/>
    <property type="match status" value="1"/>
</dbReference>
<gene>
    <name evidence="3" type="ORF">A9Q84_08030</name>
</gene>